<dbReference type="AlphaFoldDB" id="A0A345HBW2"/>
<keyword evidence="1" id="KW-0812">Transmembrane</keyword>
<dbReference type="RefSeq" id="WP_114677830.1">
    <property type="nucleotide sequence ID" value="NZ_CP031188.1"/>
</dbReference>
<feature type="transmembrane region" description="Helical" evidence="1">
    <location>
        <begin position="61"/>
        <end position="80"/>
    </location>
</feature>
<feature type="transmembrane region" description="Helical" evidence="1">
    <location>
        <begin position="86"/>
        <end position="105"/>
    </location>
</feature>
<keyword evidence="1" id="KW-1133">Transmembrane helix</keyword>
<dbReference type="Proteomes" id="UP000253951">
    <property type="component" value="Chromosome"/>
</dbReference>
<dbReference type="OrthoDB" id="1119089at2"/>
<feature type="transmembrane region" description="Helical" evidence="1">
    <location>
        <begin position="117"/>
        <end position="134"/>
    </location>
</feature>
<proteinExistence type="predicted"/>
<organism evidence="2 3">
    <name type="scientific">Flavobacterium arcticum</name>
    <dbReference type="NCBI Taxonomy" id="1784713"/>
    <lineage>
        <taxon>Bacteria</taxon>
        <taxon>Pseudomonadati</taxon>
        <taxon>Bacteroidota</taxon>
        <taxon>Flavobacteriia</taxon>
        <taxon>Flavobacteriales</taxon>
        <taxon>Flavobacteriaceae</taxon>
        <taxon>Flavobacterium</taxon>
    </lineage>
</organism>
<evidence type="ECO:0000313" key="2">
    <source>
        <dbReference type="EMBL" id="AXG74072.1"/>
    </source>
</evidence>
<dbReference type="EMBL" id="CP031188">
    <property type="protein sequence ID" value="AXG74072.1"/>
    <property type="molecule type" value="Genomic_DNA"/>
</dbReference>
<gene>
    <name evidence="2" type="ORF">DVK85_07370</name>
</gene>
<dbReference type="KEGG" id="fat:DVK85_07370"/>
<reference evidence="2 3" key="1">
    <citation type="submission" date="2018-07" db="EMBL/GenBank/DDBJ databases">
        <title>Complete genome sequence of Flavobacterium arcticum type strain SM1502T.</title>
        <authorList>
            <person name="Li Y."/>
            <person name="Li D.-D."/>
        </authorList>
    </citation>
    <scope>NUCLEOTIDE SEQUENCE [LARGE SCALE GENOMIC DNA]</scope>
    <source>
        <strain evidence="2 3">SM1502</strain>
    </source>
</reference>
<sequence length="187" mass="20915">MKKAELILVAIAIIAIGLKISHVPGGAVLGILSMGLLSMLYITLSFLLFKAKGTLQTLFSVATGFTFSILTIGILFMLMFWPGASFMTLIGSISVSIVIIISLIKYSSSKLPFYKSILLRSVILCLICATIFMIKDNWYIENQYGDIPEYIEAYKKAQADPDNEELRREANAILDSVYEEKYKYSRK</sequence>
<accession>A0A345HBW2</accession>
<evidence type="ECO:0000313" key="3">
    <source>
        <dbReference type="Proteomes" id="UP000253951"/>
    </source>
</evidence>
<keyword evidence="1" id="KW-0472">Membrane</keyword>
<feature type="transmembrane region" description="Helical" evidence="1">
    <location>
        <begin position="27"/>
        <end position="49"/>
    </location>
</feature>
<protein>
    <submittedName>
        <fullName evidence="2">Uncharacterized protein</fullName>
    </submittedName>
</protein>
<evidence type="ECO:0000256" key="1">
    <source>
        <dbReference type="SAM" id="Phobius"/>
    </source>
</evidence>
<name>A0A345HBW2_9FLAO</name>
<keyword evidence="3" id="KW-1185">Reference proteome</keyword>